<sequence length="655" mass="72488">MSDSQELELPPLLAYPPEDIKGQLPPQEWESCLELWISSVELRLKFLDAQFSKASKQTLGVPFLLSYLPQHESRVHELVKGSNASQLDKLCYLLLRKICSQPSDAIDSATYFDLLSQGSAAFGNHESWRRALKSVWTKNSIGARKAIESAKSALATSTLPHIQQDWLQKLSSLTKALPETATVTVAGADYLDTLNDIYKDGMDELKRAVTANVFYSFAALLDNKHVTILTDNIYHLKSEADRLRKSSPSTTTLLSSLLGTTSFLRHFSSNSEVASRKQNLIEQLSSYRQHMLHLHPLPVKRRSKEKGRAEKSDGLHMHKAAQVSQVHELFPDLSTAYIMKALDHFSDNVEAVIAALLEPASLPDDLKDQSVPDADVTFDADLTDLAPRSTPPPLPQKKSIFDNDEFDRLQISTKQLRRGKKNINIDETVDGGNHAKSKAAIMSALAAFDSDDDERDDTYDVADVGGAVDNTVDTDERRLNMDSHEATLFKTWKESPELFSRDSKTRASNLRQQLKRETGMGDEQIEGWAIMLKKDPKMENRLRDKYSAVKAFGGNQRALESTRWQASASAENSDVDSGPERSNDARRIGQAGIRGHRDFGRGAGRGGGSTSGPPDAAATQAARRQKEQGRGRGGANQRRNARARKIGRGMGPLPA</sequence>
<keyword evidence="2" id="KW-1185">Reference proteome</keyword>
<accession>A0ACC3A5C3</accession>
<proteinExistence type="predicted"/>
<gene>
    <name evidence="1" type="ORF">H2198_005535</name>
</gene>
<evidence type="ECO:0000313" key="2">
    <source>
        <dbReference type="Proteomes" id="UP001172386"/>
    </source>
</evidence>
<comment type="caution">
    <text evidence="1">The sequence shown here is derived from an EMBL/GenBank/DDBJ whole genome shotgun (WGS) entry which is preliminary data.</text>
</comment>
<name>A0ACC3A5C3_9EURO</name>
<organism evidence="1 2">
    <name type="scientific">Neophaeococcomyces mojaviensis</name>
    <dbReference type="NCBI Taxonomy" id="3383035"/>
    <lineage>
        <taxon>Eukaryota</taxon>
        <taxon>Fungi</taxon>
        <taxon>Dikarya</taxon>
        <taxon>Ascomycota</taxon>
        <taxon>Pezizomycotina</taxon>
        <taxon>Eurotiomycetes</taxon>
        <taxon>Chaetothyriomycetidae</taxon>
        <taxon>Chaetothyriales</taxon>
        <taxon>Chaetothyriales incertae sedis</taxon>
        <taxon>Neophaeococcomyces</taxon>
    </lineage>
</organism>
<dbReference type="Proteomes" id="UP001172386">
    <property type="component" value="Unassembled WGS sequence"/>
</dbReference>
<evidence type="ECO:0000313" key="1">
    <source>
        <dbReference type="EMBL" id="KAJ9655637.1"/>
    </source>
</evidence>
<protein>
    <submittedName>
        <fullName evidence="1">Uncharacterized protein</fullName>
    </submittedName>
</protein>
<reference evidence="1" key="1">
    <citation type="submission" date="2022-10" db="EMBL/GenBank/DDBJ databases">
        <title>Culturing micro-colonial fungi from biological soil crusts in the Mojave desert and describing Neophaeococcomyces mojavensis, and introducing the new genera and species Taxawa tesnikishii.</title>
        <authorList>
            <person name="Kurbessoian T."/>
            <person name="Stajich J.E."/>
        </authorList>
    </citation>
    <scope>NUCLEOTIDE SEQUENCE</scope>
    <source>
        <strain evidence="1">JES_112</strain>
    </source>
</reference>
<dbReference type="EMBL" id="JAPDRQ010000092">
    <property type="protein sequence ID" value="KAJ9655637.1"/>
    <property type="molecule type" value="Genomic_DNA"/>
</dbReference>